<dbReference type="OrthoDB" id="693767at2759"/>
<dbReference type="GO" id="GO:0004497">
    <property type="term" value="F:monooxygenase activity"/>
    <property type="evidence" value="ECO:0007669"/>
    <property type="project" value="UniProtKB-KW"/>
</dbReference>
<comment type="subcellular location">
    <subcellularLocation>
        <location evidence="2">Membrane</location>
        <topology evidence="2">Single-pass membrane protein</topology>
    </subcellularLocation>
</comment>
<accession>A0A835R2X2</accession>
<dbReference type="GO" id="GO:0046872">
    <property type="term" value="F:metal ion binding"/>
    <property type="evidence" value="ECO:0007669"/>
    <property type="project" value="UniProtKB-KW"/>
</dbReference>
<dbReference type="PANTHER" id="PTHR47953">
    <property type="entry name" value="OS08G0105600 PROTEIN"/>
    <property type="match status" value="1"/>
</dbReference>
<sequence>MELLSVKLVKSFGFIRKDESNRLVESIREAAGSLGRVHRDIDAILNEIIEEHEVKGLKGDGEGEDMVDVLLELQKHWGLDLPLNHNNVKA</sequence>
<protein>
    <submittedName>
        <fullName evidence="12">Uncharacterized protein</fullName>
    </submittedName>
</protein>
<evidence type="ECO:0000313" key="12">
    <source>
        <dbReference type="EMBL" id="KAG0478392.1"/>
    </source>
</evidence>
<dbReference type="InterPro" id="IPR052306">
    <property type="entry name" value="CYP450_71D"/>
</dbReference>
<dbReference type="AlphaFoldDB" id="A0A835R2X2"/>
<keyword evidence="11" id="KW-0472">Membrane</keyword>
<name>A0A835R2X2_VANPL</name>
<comment type="cofactor">
    <cofactor evidence="1">
        <name>heme</name>
        <dbReference type="ChEBI" id="CHEBI:30413"/>
    </cofactor>
</comment>
<reference evidence="12 13" key="1">
    <citation type="journal article" date="2020" name="Nat. Food">
        <title>A phased Vanilla planifolia genome enables genetic improvement of flavour and production.</title>
        <authorList>
            <person name="Hasing T."/>
            <person name="Tang H."/>
            <person name="Brym M."/>
            <person name="Khazi F."/>
            <person name="Huang T."/>
            <person name="Chambers A.H."/>
        </authorList>
    </citation>
    <scope>NUCLEOTIDE SEQUENCE [LARGE SCALE GENOMIC DNA]</scope>
    <source>
        <tissue evidence="12">Leaf</tissue>
    </source>
</reference>
<evidence type="ECO:0000256" key="5">
    <source>
        <dbReference type="ARBA" id="ARBA00022692"/>
    </source>
</evidence>
<evidence type="ECO:0000256" key="3">
    <source>
        <dbReference type="ARBA" id="ARBA00010617"/>
    </source>
</evidence>
<dbReference type="PANTHER" id="PTHR47953:SF19">
    <property type="entry name" value="OS06G0641600 PROTEIN"/>
    <property type="match status" value="1"/>
</dbReference>
<keyword evidence="8" id="KW-0560">Oxidoreductase</keyword>
<proteinExistence type="inferred from homology"/>
<evidence type="ECO:0000256" key="4">
    <source>
        <dbReference type="ARBA" id="ARBA00022617"/>
    </source>
</evidence>
<evidence type="ECO:0000256" key="9">
    <source>
        <dbReference type="ARBA" id="ARBA00023004"/>
    </source>
</evidence>
<evidence type="ECO:0000256" key="6">
    <source>
        <dbReference type="ARBA" id="ARBA00022723"/>
    </source>
</evidence>
<keyword evidence="4" id="KW-0349">Heme</keyword>
<evidence type="ECO:0000256" key="2">
    <source>
        <dbReference type="ARBA" id="ARBA00004167"/>
    </source>
</evidence>
<comment type="caution">
    <text evidence="12">The sequence shown here is derived from an EMBL/GenBank/DDBJ whole genome shotgun (WGS) entry which is preliminary data.</text>
</comment>
<keyword evidence="5" id="KW-0812">Transmembrane</keyword>
<evidence type="ECO:0000313" key="13">
    <source>
        <dbReference type="Proteomes" id="UP000639772"/>
    </source>
</evidence>
<evidence type="ECO:0000256" key="7">
    <source>
        <dbReference type="ARBA" id="ARBA00022989"/>
    </source>
</evidence>
<comment type="similarity">
    <text evidence="3">Belongs to the cytochrome P450 family.</text>
</comment>
<gene>
    <name evidence="12" type="ORF">HPP92_013111</name>
</gene>
<evidence type="ECO:0000256" key="11">
    <source>
        <dbReference type="ARBA" id="ARBA00023136"/>
    </source>
</evidence>
<keyword evidence="7" id="KW-1133">Transmembrane helix</keyword>
<keyword evidence="6" id="KW-0479">Metal-binding</keyword>
<keyword evidence="10" id="KW-0503">Monooxygenase</keyword>
<keyword evidence="9" id="KW-0408">Iron</keyword>
<evidence type="ECO:0000256" key="10">
    <source>
        <dbReference type="ARBA" id="ARBA00023033"/>
    </source>
</evidence>
<dbReference type="EMBL" id="JADCNM010000006">
    <property type="protein sequence ID" value="KAG0478392.1"/>
    <property type="molecule type" value="Genomic_DNA"/>
</dbReference>
<evidence type="ECO:0000256" key="1">
    <source>
        <dbReference type="ARBA" id="ARBA00001971"/>
    </source>
</evidence>
<organism evidence="12 13">
    <name type="scientific">Vanilla planifolia</name>
    <name type="common">Vanilla</name>
    <dbReference type="NCBI Taxonomy" id="51239"/>
    <lineage>
        <taxon>Eukaryota</taxon>
        <taxon>Viridiplantae</taxon>
        <taxon>Streptophyta</taxon>
        <taxon>Embryophyta</taxon>
        <taxon>Tracheophyta</taxon>
        <taxon>Spermatophyta</taxon>
        <taxon>Magnoliopsida</taxon>
        <taxon>Liliopsida</taxon>
        <taxon>Asparagales</taxon>
        <taxon>Orchidaceae</taxon>
        <taxon>Vanilloideae</taxon>
        <taxon>Vanilleae</taxon>
        <taxon>Vanilla</taxon>
    </lineage>
</organism>
<dbReference type="Proteomes" id="UP000639772">
    <property type="component" value="Chromosome 6"/>
</dbReference>
<dbReference type="GO" id="GO:0016020">
    <property type="term" value="C:membrane"/>
    <property type="evidence" value="ECO:0007669"/>
    <property type="project" value="UniProtKB-SubCell"/>
</dbReference>
<evidence type="ECO:0000256" key="8">
    <source>
        <dbReference type="ARBA" id="ARBA00023002"/>
    </source>
</evidence>